<dbReference type="EMBL" id="JACVVK020000068">
    <property type="protein sequence ID" value="KAK7496281.1"/>
    <property type="molecule type" value="Genomic_DNA"/>
</dbReference>
<feature type="region of interest" description="Disordered" evidence="1">
    <location>
        <begin position="74"/>
        <end position="94"/>
    </location>
</feature>
<accession>A0ABD0LAI0</accession>
<proteinExistence type="predicted"/>
<reference evidence="2 3" key="1">
    <citation type="journal article" date="2023" name="Sci. Data">
        <title>Genome assembly of the Korean intertidal mud-creeper Batillaria attramentaria.</title>
        <authorList>
            <person name="Patra A.K."/>
            <person name="Ho P.T."/>
            <person name="Jun S."/>
            <person name="Lee S.J."/>
            <person name="Kim Y."/>
            <person name="Won Y.J."/>
        </authorList>
    </citation>
    <scope>NUCLEOTIDE SEQUENCE [LARGE SCALE GENOMIC DNA]</scope>
    <source>
        <strain evidence="2">Wonlab-2016</strain>
    </source>
</reference>
<organism evidence="2 3">
    <name type="scientific">Batillaria attramentaria</name>
    <dbReference type="NCBI Taxonomy" id="370345"/>
    <lineage>
        <taxon>Eukaryota</taxon>
        <taxon>Metazoa</taxon>
        <taxon>Spiralia</taxon>
        <taxon>Lophotrochozoa</taxon>
        <taxon>Mollusca</taxon>
        <taxon>Gastropoda</taxon>
        <taxon>Caenogastropoda</taxon>
        <taxon>Sorbeoconcha</taxon>
        <taxon>Cerithioidea</taxon>
        <taxon>Batillariidae</taxon>
        <taxon>Batillaria</taxon>
    </lineage>
</organism>
<feature type="non-terminal residue" evidence="2">
    <location>
        <position position="1"/>
    </location>
</feature>
<name>A0ABD0LAI0_9CAEN</name>
<evidence type="ECO:0000256" key="1">
    <source>
        <dbReference type="SAM" id="MobiDB-lite"/>
    </source>
</evidence>
<sequence>CWIVRFARAEHSRDLSSPLLSRVPPPQPNTPSPLSRATQACKTLLSRAELNDWPSATRRCIVLDSSPIGWLVRCPTDRRPSRLSDDGHTSSNRT</sequence>
<keyword evidence="3" id="KW-1185">Reference proteome</keyword>
<feature type="compositionally biased region" description="Basic and acidic residues" evidence="1">
    <location>
        <begin position="75"/>
        <end position="88"/>
    </location>
</feature>
<dbReference type="AlphaFoldDB" id="A0ABD0LAI0"/>
<protein>
    <submittedName>
        <fullName evidence="2">Uncharacterized protein</fullName>
    </submittedName>
</protein>
<feature type="region of interest" description="Disordered" evidence="1">
    <location>
        <begin position="14"/>
        <end position="37"/>
    </location>
</feature>
<gene>
    <name evidence="2" type="ORF">BaRGS_00012446</name>
</gene>
<comment type="caution">
    <text evidence="2">The sequence shown here is derived from an EMBL/GenBank/DDBJ whole genome shotgun (WGS) entry which is preliminary data.</text>
</comment>
<dbReference type="Proteomes" id="UP001519460">
    <property type="component" value="Unassembled WGS sequence"/>
</dbReference>
<evidence type="ECO:0000313" key="2">
    <source>
        <dbReference type="EMBL" id="KAK7496281.1"/>
    </source>
</evidence>
<evidence type="ECO:0000313" key="3">
    <source>
        <dbReference type="Proteomes" id="UP001519460"/>
    </source>
</evidence>